<feature type="compositionally biased region" description="Polar residues" evidence="2">
    <location>
        <begin position="815"/>
        <end position="831"/>
    </location>
</feature>
<feature type="region of interest" description="Disordered" evidence="2">
    <location>
        <begin position="100"/>
        <end position="122"/>
    </location>
</feature>
<feature type="compositionally biased region" description="Polar residues" evidence="2">
    <location>
        <begin position="669"/>
        <end position="680"/>
    </location>
</feature>
<sequence>MAFSYSDSDDSYDDKASSNDPSTMPRRKMSLRDTSRIKRPVRYRDDLEPIGPGRPIFVHQDPIFNKDRAKFVQWQSLELDQPSPGEVQYKVWQEQGEPRDAFGEPVMQSPGRVQAAESPGPTVAHLRRQSVSVRPDLSQPIVDSIEKRDAFDEAFERNLAELEEDDEPQMDGDNESIVMHPQLSSEYLDWSALSDKVQWAIIYDLANDHEGGITTAANLLGLTLPDIIKFVNTYVREKTLWENGSYQGETTHSAGALFQRNDKQDKVNQVVSDAETAQFMNDYEADRQVLGPEAYQIIVDDKFDVPIIGDQPIPASELDLPLLEDQMIIDGGVEGTLGGLREMWNEPEIELFQESEVEKTSSAEGAQVIIEKEVVQPDAEAGVDPPADEEMDQQPETQVWPPLVELITDSFSREDIASGRNFLTFVGLQEYADRFGQWFGRGTTFREIPGIFDEKNDFAFSTEDTQKALYSGNESTWQGPVPQLGVGFEQHEWLMEALPQDSAQNRSLVDHDLEEFKAFAERINGRRINLNETDARLFDYISEGSYGGLRRVKPILTGTNVAYQGTHGDYGDNGARLFNMSSAMQLCPFMPRFNNGIAPRVLEVGHVDIDEGFVPHQSVPPPFPPPFPKPHNGIAQPATGPSVTLGPIDRNSNHVARSDRASQAPARSAENSKASPTISQSIEDFSKAADQAMAEKDTHNVGVNTAQSSAQGPTDAGQVAGNGIEVGAFPKCYTCFQTKSRCDGDRPCSSCVKRQRGCKDITQGILDKHPERAERVLMGKAKADRMAAEAEGGNKNLATASTPSATTSALPVPHNVTSRVKQKQLAATTHVATDEDDSDLDQFPPEKEDPADSDYGDAPKKKKPKKGNTAAGKKRGAGQANLGVPATSTPTKKRRAYRKKDDTPTPRRKEPVAGATSTPTKKSDESVLAGSVPIAGPMQSASTDSPTAGSHKYSGSSWSVGKHDLVGAKAGRPVDNAVQGGRHPGGQLGVTNVQPMLHPAMPTGVFHDPPGAESRPVLRHGDASPAHQQSNTASPLPAKRCAEAPFAPGQQPAAKRLKASESPLAPPREARSWKELAINQWATDTQETQSDTANFSVKPVFGGDGPFDVSFSQFARISEQVDPQLQQHAMAAARKINKSSASPNKKR</sequence>
<feature type="region of interest" description="Disordered" evidence="2">
    <location>
        <begin position="782"/>
        <end position="957"/>
    </location>
</feature>
<accession>A0AAD9SPH7</accession>
<evidence type="ECO:0000313" key="4">
    <source>
        <dbReference type="EMBL" id="KAK2614035.1"/>
    </source>
</evidence>
<reference evidence="4" key="1">
    <citation type="submission" date="2023-06" db="EMBL/GenBank/DDBJ databases">
        <authorList>
            <person name="Noh H."/>
        </authorList>
    </citation>
    <scope>NUCLEOTIDE SEQUENCE</scope>
    <source>
        <strain evidence="4">DUCC20226</strain>
    </source>
</reference>
<feature type="domain" description="Zn(2)-C6 fungal-type" evidence="3">
    <location>
        <begin position="731"/>
        <end position="758"/>
    </location>
</feature>
<dbReference type="AlphaFoldDB" id="A0AAD9SPH7"/>
<dbReference type="InterPro" id="IPR001138">
    <property type="entry name" value="Zn2Cys6_DnaBD"/>
</dbReference>
<keyword evidence="5" id="KW-1185">Reference proteome</keyword>
<dbReference type="SUPFAM" id="SSF57701">
    <property type="entry name" value="Zn2/Cys6 DNA-binding domain"/>
    <property type="match status" value="1"/>
</dbReference>
<feature type="region of interest" description="Disordered" evidence="2">
    <location>
        <begin position="615"/>
        <end position="680"/>
    </location>
</feature>
<feature type="region of interest" description="Disordered" evidence="2">
    <location>
        <begin position="377"/>
        <end position="396"/>
    </location>
</feature>
<feature type="compositionally biased region" description="Basic residues" evidence="2">
    <location>
        <begin position="860"/>
        <end position="876"/>
    </location>
</feature>
<dbReference type="CDD" id="cd00067">
    <property type="entry name" value="GAL4"/>
    <property type="match status" value="1"/>
</dbReference>
<feature type="region of interest" description="Disordered" evidence="2">
    <location>
        <begin position="973"/>
        <end position="1072"/>
    </location>
</feature>
<protein>
    <recommendedName>
        <fullName evidence="3">Zn(2)-C6 fungal-type domain-containing protein</fullName>
    </recommendedName>
</protein>
<evidence type="ECO:0000313" key="5">
    <source>
        <dbReference type="Proteomes" id="UP001265746"/>
    </source>
</evidence>
<feature type="region of interest" description="Disordered" evidence="2">
    <location>
        <begin position="1"/>
        <end position="47"/>
    </location>
</feature>
<proteinExistence type="predicted"/>
<comment type="caution">
    <text evidence="4">The sequence shown here is derived from an EMBL/GenBank/DDBJ whole genome shotgun (WGS) entry which is preliminary data.</text>
</comment>
<feature type="compositionally biased region" description="Basic and acidic residues" evidence="2">
    <location>
        <begin position="30"/>
        <end position="47"/>
    </location>
</feature>
<dbReference type="InterPro" id="IPR036864">
    <property type="entry name" value="Zn2-C6_fun-type_DNA-bd_sf"/>
</dbReference>
<dbReference type="GO" id="GO:0000981">
    <property type="term" value="F:DNA-binding transcription factor activity, RNA polymerase II-specific"/>
    <property type="evidence" value="ECO:0007669"/>
    <property type="project" value="InterPro"/>
</dbReference>
<dbReference type="EMBL" id="JAUJFL010000001">
    <property type="protein sequence ID" value="KAK2614035.1"/>
    <property type="molecule type" value="Genomic_DNA"/>
</dbReference>
<name>A0AAD9SPH7_PHOAM</name>
<evidence type="ECO:0000259" key="3">
    <source>
        <dbReference type="PROSITE" id="PS50048"/>
    </source>
</evidence>
<gene>
    <name evidence="4" type="ORF">N8I77_000895</name>
</gene>
<dbReference type="GO" id="GO:0008270">
    <property type="term" value="F:zinc ion binding"/>
    <property type="evidence" value="ECO:0007669"/>
    <property type="project" value="InterPro"/>
</dbReference>
<organism evidence="4 5">
    <name type="scientific">Phomopsis amygdali</name>
    <name type="common">Fusicoccum amygdali</name>
    <dbReference type="NCBI Taxonomy" id="1214568"/>
    <lineage>
        <taxon>Eukaryota</taxon>
        <taxon>Fungi</taxon>
        <taxon>Dikarya</taxon>
        <taxon>Ascomycota</taxon>
        <taxon>Pezizomycotina</taxon>
        <taxon>Sordariomycetes</taxon>
        <taxon>Sordariomycetidae</taxon>
        <taxon>Diaporthales</taxon>
        <taxon>Diaporthaceae</taxon>
        <taxon>Diaporthe</taxon>
    </lineage>
</organism>
<dbReference type="PROSITE" id="PS50048">
    <property type="entry name" value="ZN2_CY6_FUNGAL_2"/>
    <property type="match status" value="1"/>
</dbReference>
<evidence type="ECO:0000256" key="1">
    <source>
        <dbReference type="ARBA" id="ARBA00023242"/>
    </source>
</evidence>
<feature type="compositionally biased region" description="Polar residues" evidence="2">
    <location>
        <begin position="939"/>
        <end position="957"/>
    </location>
</feature>
<dbReference type="Proteomes" id="UP001265746">
    <property type="component" value="Unassembled WGS sequence"/>
</dbReference>
<feature type="compositionally biased region" description="Low complexity" evidence="2">
    <location>
        <begin position="797"/>
        <end position="811"/>
    </location>
</feature>
<evidence type="ECO:0000256" key="2">
    <source>
        <dbReference type="SAM" id="MobiDB-lite"/>
    </source>
</evidence>
<feature type="compositionally biased region" description="Basic and acidic residues" evidence="2">
    <location>
        <begin position="899"/>
        <end position="911"/>
    </location>
</feature>
<feature type="compositionally biased region" description="Pro residues" evidence="2">
    <location>
        <begin position="618"/>
        <end position="629"/>
    </location>
</feature>
<dbReference type="Gene3D" id="4.10.240.10">
    <property type="entry name" value="Zn(2)-C6 fungal-type DNA-binding domain"/>
    <property type="match status" value="1"/>
</dbReference>
<keyword evidence="1" id="KW-0539">Nucleus</keyword>